<evidence type="ECO:0000313" key="4">
    <source>
        <dbReference type="Proteomes" id="UP000547674"/>
    </source>
</evidence>
<proteinExistence type="predicted"/>
<feature type="region of interest" description="Disordered" evidence="1">
    <location>
        <begin position="162"/>
        <end position="183"/>
    </location>
</feature>
<feature type="domain" description="DUF2169" evidence="2">
    <location>
        <begin position="40"/>
        <end position="333"/>
    </location>
</feature>
<organism evidence="3 4">
    <name type="scientific">Eiseniibacteriota bacterium</name>
    <dbReference type="NCBI Taxonomy" id="2212470"/>
    <lineage>
        <taxon>Bacteria</taxon>
        <taxon>Candidatus Eiseniibacteriota</taxon>
    </lineage>
</organism>
<dbReference type="Pfam" id="PF09937">
    <property type="entry name" value="DUF2169"/>
    <property type="match status" value="1"/>
</dbReference>
<feature type="compositionally biased region" description="Basic and acidic residues" evidence="1">
    <location>
        <begin position="167"/>
        <end position="178"/>
    </location>
</feature>
<dbReference type="Proteomes" id="UP000547674">
    <property type="component" value="Unassembled WGS sequence"/>
</dbReference>
<name>A0A7Y2EB40_UNCEI</name>
<gene>
    <name evidence="3" type="ORF">HKN21_17460</name>
</gene>
<sequence>MGGPFGFYFSQTGGLNLLELDNETPFPVVLQPWLDKENLDHASVFVKTTYALPEEPGSALIPAEEQMDPVKAAEYFGEPGESSLKYDTDTAPVKPGTDVVLIASAVSSKPVQQMNVSLSAGPLAKTVRVIGDRTWHRKLGRWHISDPEPFTEMPLMYERAFGGSDTSPKKSADHDWESRNPVGTGFNVAGEKDLLEGMLLPNLEDPKQLIKSRKDRPTPAGFGFLGPNWMPRVEYGGTYDDSWLDQRAPLLPLDFDDRFFHSAPPDLVNPTPFEGGEKVVVTGVSAQGHLEFEIPKISFVAKVTIKNQTTEYRTALDTVMIEPEEGRVVLNHRLLFACPRQFLYIKKVHVSEATS</sequence>
<evidence type="ECO:0000313" key="3">
    <source>
        <dbReference type="EMBL" id="NNF08553.1"/>
    </source>
</evidence>
<accession>A0A7Y2EB40</accession>
<dbReference type="AlphaFoldDB" id="A0A7Y2EB40"/>
<dbReference type="InterPro" id="IPR018683">
    <property type="entry name" value="DUF2169"/>
</dbReference>
<comment type="caution">
    <text evidence="3">The sequence shown here is derived from an EMBL/GenBank/DDBJ whole genome shotgun (WGS) entry which is preliminary data.</text>
</comment>
<dbReference type="EMBL" id="JABDJR010000699">
    <property type="protein sequence ID" value="NNF08553.1"/>
    <property type="molecule type" value="Genomic_DNA"/>
</dbReference>
<reference evidence="3 4" key="1">
    <citation type="submission" date="2020-03" db="EMBL/GenBank/DDBJ databases">
        <title>Metabolic flexibility allows generalist bacteria to become dominant in a frequently disturbed ecosystem.</title>
        <authorList>
            <person name="Chen Y.-J."/>
            <person name="Leung P.M."/>
            <person name="Bay S.K."/>
            <person name="Hugenholtz P."/>
            <person name="Kessler A.J."/>
            <person name="Shelley G."/>
            <person name="Waite D.W."/>
            <person name="Cook P.L."/>
            <person name="Greening C."/>
        </authorList>
    </citation>
    <scope>NUCLEOTIDE SEQUENCE [LARGE SCALE GENOMIC DNA]</scope>
    <source>
        <strain evidence="3">SS_bin_28</strain>
    </source>
</reference>
<evidence type="ECO:0000259" key="2">
    <source>
        <dbReference type="Pfam" id="PF09937"/>
    </source>
</evidence>
<evidence type="ECO:0000256" key="1">
    <source>
        <dbReference type="SAM" id="MobiDB-lite"/>
    </source>
</evidence>
<protein>
    <submittedName>
        <fullName evidence="3">DUF2169 domain-containing protein</fullName>
    </submittedName>
</protein>